<dbReference type="AlphaFoldDB" id="A0A533Q6N4"/>
<evidence type="ECO:0000313" key="3">
    <source>
        <dbReference type="EMBL" id="TLD40268.1"/>
    </source>
</evidence>
<dbReference type="Gene3D" id="3.30.420.180">
    <property type="entry name" value="CobE/GbiG C-terminal domain"/>
    <property type="match status" value="1"/>
</dbReference>
<evidence type="ECO:0000259" key="1">
    <source>
        <dbReference type="Pfam" id="PF01890"/>
    </source>
</evidence>
<dbReference type="SUPFAM" id="SSF159664">
    <property type="entry name" value="CobE/GbiG C-terminal domain-like"/>
    <property type="match status" value="1"/>
</dbReference>
<accession>A0A533Q6N4</accession>
<dbReference type="Gene3D" id="3.40.50.11220">
    <property type="match status" value="1"/>
</dbReference>
<dbReference type="PANTHER" id="PTHR37477">
    <property type="entry name" value="COBALT-PRECORRIN-5A HYDROLASE"/>
    <property type="match status" value="1"/>
</dbReference>
<dbReference type="InterPro" id="IPR036518">
    <property type="entry name" value="CobE/GbiG_C_sf"/>
</dbReference>
<sequence length="270" mass="29578">MNIAIIALTQQGLQIAQRIGKDFEPAPSVYVLKKIPEKNPLIECNTSAYSITSFSEPLHQLVNRIFKEYDGFIFVMAIGIVVRMIAPYVKDKYTDPAIVVIDDVGRFVISMLSGHEGGANQLAHQVAAILHTDAVITTGTDAQKDLIIGIGCKRGISTEIVKESIIHALQKVNLEIEQVRLLSTIDIKSEEPGLLQASEELGIPLRVISACEIATCMKEYSKSDFVKEKIGVGGVCEPAALIAGRKTQLILTKQKYPGVTIAIARENFMW</sequence>
<name>A0A533Q6N4_9BACT</name>
<dbReference type="InterPro" id="IPR038029">
    <property type="entry name" value="GbiG_N_sf"/>
</dbReference>
<dbReference type="GO" id="GO:0009236">
    <property type="term" value="P:cobalamin biosynthetic process"/>
    <property type="evidence" value="ECO:0007669"/>
    <property type="project" value="InterPro"/>
</dbReference>
<dbReference type="Proteomes" id="UP000319783">
    <property type="component" value="Unassembled WGS sequence"/>
</dbReference>
<organism evidence="3 4">
    <name type="scientific">Candidatus Jettenia ecosi</name>
    <dbReference type="NCBI Taxonomy" id="2494326"/>
    <lineage>
        <taxon>Bacteria</taxon>
        <taxon>Pseudomonadati</taxon>
        <taxon>Planctomycetota</taxon>
        <taxon>Candidatus Brocadiia</taxon>
        <taxon>Candidatus Brocadiales</taxon>
        <taxon>Candidatus Brocadiaceae</taxon>
        <taxon>Candidatus Jettenia</taxon>
    </lineage>
</organism>
<dbReference type="SUPFAM" id="SSF159672">
    <property type="entry name" value="CbiG N-terminal domain-like"/>
    <property type="match status" value="1"/>
</dbReference>
<feature type="domain" description="CobE/GbiG C-terminal" evidence="1">
    <location>
        <begin position="146"/>
        <end position="264"/>
    </location>
</feature>
<evidence type="ECO:0000313" key="4">
    <source>
        <dbReference type="Proteomes" id="UP000319783"/>
    </source>
</evidence>
<dbReference type="InterPro" id="IPR021744">
    <property type="entry name" value="CbiG_N"/>
</dbReference>
<dbReference type="InterPro" id="IPR052553">
    <property type="entry name" value="CbiG_hydrolase"/>
</dbReference>
<gene>
    <name evidence="3" type="ORF">JETT_3475</name>
</gene>
<dbReference type="Pfam" id="PF01890">
    <property type="entry name" value="CbiG_C"/>
    <property type="match status" value="1"/>
</dbReference>
<dbReference type="PANTHER" id="PTHR37477:SF1">
    <property type="entry name" value="COBALT-PRECORRIN-5A HYDROLASE"/>
    <property type="match status" value="1"/>
</dbReference>
<feature type="domain" description="Cobalamin synthesis G N-terminal" evidence="2">
    <location>
        <begin position="61"/>
        <end position="141"/>
    </location>
</feature>
<reference evidence="3 4" key="1">
    <citation type="submission" date="2019-04" db="EMBL/GenBank/DDBJ databases">
        <title>Genome of a novel bacterium Candidatus Jettenia ecosi reconstructed from metagenome of an anammox bioreactor.</title>
        <authorList>
            <person name="Mardanov A.V."/>
            <person name="Beletsky A.V."/>
            <person name="Ravin N.V."/>
            <person name="Botchkova E.A."/>
            <person name="Litti Y.V."/>
            <person name="Nozhevnikova A.N."/>
        </authorList>
    </citation>
    <scope>NUCLEOTIDE SEQUENCE [LARGE SCALE GENOMIC DNA]</scope>
    <source>
        <strain evidence="3">J2</strain>
    </source>
</reference>
<dbReference type="EMBL" id="SULG01000115">
    <property type="protein sequence ID" value="TLD40268.1"/>
    <property type="molecule type" value="Genomic_DNA"/>
</dbReference>
<dbReference type="InterPro" id="IPR002750">
    <property type="entry name" value="CobE/GbiG_C"/>
</dbReference>
<evidence type="ECO:0000259" key="2">
    <source>
        <dbReference type="Pfam" id="PF11760"/>
    </source>
</evidence>
<proteinExistence type="predicted"/>
<protein>
    <submittedName>
        <fullName evidence="3">Cobalamin biosynthesis protein CbiG</fullName>
    </submittedName>
</protein>
<dbReference type="Pfam" id="PF11760">
    <property type="entry name" value="CbiG_N"/>
    <property type="match status" value="1"/>
</dbReference>
<comment type="caution">
    <text evidence="3">The sequence shown here is derived from an EMBL/GenBank/DDBJ whole genome shotgun (WGS) entry which is preliminary data.</text>
</comment>